<dbReference type="GO" id="GO:0006508">
    <property type="term" value="P:proteolysis"/>
    <property type="evidence" value="ECO:0007669"/>
    <property type="project" value="UniProtKB-KW"/>
</dbReference>
<evidence type="ECO:0000256" key="6">
    <source>
        <dbReference type="HAMAP-Rule" id="MF_01974"/>
    </source>
</evidence>
<keyword evidence="4 6" id="KW-0479">Metal-binding</keyword>
<keyword evidence="3 6" id="KW-0645">Protease</keyword>
<dbReference type="GO" id="GO:0005829">
    <property type="term" value="C:cytosol"/>
    <property type="evidence" value="ECO:0007669"/>
    <property type="project" value="TreeGrafter"/>
</dbReference>
<feature type="binding site" evidence="6">
    <location>
        <position position="106"/>
    </location>
    <ligand>
        <name>a divalent metal cation</name>
        <dbReference type="ChEBI" id="CHEBI:60240"/>
        <label>1</label>
    </ligand>
</feature>
<dbReference type="CDD" id="cd01086">
    <property type="entry name" value="MetAP1"/>
    <property type="match status" value="1"/>
</dbReference>
<feature type="binding site" evidence="6">
    <location>
        <position position="169"/>
    </location>
    <ligand>
        <name>a divalent metal cation</name>
        <dbReference type="ChEBI" id="CHEBI:60240"/>
        <label>2</label>
        <note>catalytic</note>
    </ligand>
</feature>
<dbReference type="HAMAP" id="MF_01974">
    <property type="entry name" value="MetAP_1"/>
    <property type="match status" value="1"/>
</dbReference>
<comment type="catalytic activity">
    <reaction evidence="6 7">
        <text>Release of N-terminal amino acids, preferentially methionine, from peptides and arylamides.</text>
        <dbReference type="EC" id="3.4.11.18"/>
    </reaction>
</comment>
<dbReference type="Pfam" id="PF00557">
    <property type="entry name" value="Peptidase_M24"/>
    <property type="match status" value="1"/>
</dbReference>
<feature type="binding site" evidence="6">
    <location>
        <position position="106"/>
    </location>
    <ligand>
        <name>a divalent metal cation</name>
        <dbReference type="ChEBI" id="CHEBI:60240"/>
        <label>2</label>
        <note>catalytic</note>
    </ligand>
</feature>
<comment type="subunit">
    <text evidence="6">Monomer.</text>
</comment>
<comment type="similarity">
    <text evidence="6">Belongs to the peptidase M24A family. Methionine aminopeptidase type 1 subfamily.</text>
</comment>
<evidence type="ECO:0000259" key="8">
    <source>
        <dbReference type="Pfam" id="PF00557"/>
    </source>
</evidence>
<dbReference type="InterPro" id="IPR000994">
    <property type="entry name" value="Pept_M24"/>
</dbReference>
<feature type="binding site" evidence="6">
    <location>
        <position position="202"/>
    </location>
    <ligand>
        <name>a divalent metal cation</name>
        <dbReference type="ChEBI" id="CHEBI:60240"/>
        <label>2</label>
        <note>catalytic</note>
    </ligand>
</feature>
<comment type="caution">
    <text evidence="9">The sequence shown here is derived from an EMBL/GenBank/DDBJ whole genome shotgun (WGS) entry which is preliminary data.</text>
</comment>
<dbReference type="EC" id="3.4.11.18" evidence="6 7"/>
<dbReference type="NCBIfam" id="TIGR00500">
    <property type="entry name" value="met_pdase_I"/>
    <property type="match status" value="1"/>
</dbReference>
<evidence type="ECO:0000256" key="5">
    <source>
        <dbReference type="ARBA" id="ARBA00022801"/>
    </source>
</evidence>
<dbReference type="EMBL" id="JACRSU010000001">
    <property type="protein sequence ID" value="MBC8539995.1"/>
    <property type="molecule type" value="Genomic_DNA"/>
</dbReference>
<accession>A0A926DJD1</accession>
<keyword evidence="2 6" id="KW-0031">Aminopeptidase</keyword>
<evidence type="ECO:0000256" key="7">
    <source>
        <dbReference type="RuleBase" id="RU003653"/>
    </source>
</evidence>
<dbReference type="GO" id="GO:0046872">
    <property type="term" value="F:metal ion binding"/>
    <property type="evidence" value="ECO:0007669"/>
    <property type="project" value="UniProtKB-UniRule"/>
</dbReference>
<comment type="cofactor">
    <cofactor evidence="6">
        <name>Co(2+)</name>
        <dbReference type="ChEBI" id="CHEBI:48828"/>
    </cofactor>
    <cofactor evidence="6">
        <name>Zn(2+)</name>
        <dbReference type="ChEBI" id="CHEBI:29105"/>
    </cofactor>
    <cofactor evidence="6">
        <name>Mn(2+)</name>
        <dbReference type="ChEBI" id="CHEBI:29035"/>
    </cofactor>
    <cofactor evidence="6">
        <name>Fe(2+)</name>
        <dbReference type="ChEBI" id="CHEBI:29033"/>
    </cofactor>
    <text evidence="6">Binds 2 divalent metal cations per subunit. Has a high-affinity and a low affinity metal-binding site. The true nature of the physiological cofactor is under debate. The enzyme is active with cobalt, zinc, manganese or divalent iron ions. Most likely, methionine aminopeptidases function as mononuclear Fe(2+)-metalloproteases under physiological conditions, and the catalytically relevant metal-binding site has been assigned to the histidine-containing high-affinity site.</text>
</comment>
<name>A0A926DJD1_9FIRM</name>
<proteinExistence type="inferred from homology"/>
<evidence type="ECO:0000256" key="2">
    <source>
        <dbReference type="ARBA" id="ARBA00022438"/>
    </source>
</evidence>
<protein>
    <recommendedName>
        <fullName evidence="6 7">Methionine aminopeptidase</fullName>
        <shortName evidence="6">MAP</shortName>
        <shortName evidence="6">MetAP</shortName>
        <ecNumber evidence="6 7">3.4.11.18</ecNumber>
    </recommendedName>
    <alternativeName>
        <fullName evidence="6">Peptidase M</fullName>
    </alternativeName>
</protein>
<sequence>MIKIKSAHEVEQMRVAGRITAETFEALKDHIKPGVTTMELDKIAAEYISKSGATCSFYHYNGYPGHICISINQEVVHGIPSHARVLHEGDIVSVDIGAVYGGYHGDAARTYAVGTISPEAEKLISVTKQSFFEGIEQAVSGNRLFDISANIQKFVESNGCSVVRALVGHGVGRNLHEDPEVPNFGTAGRGPRLVSGMTIAVEPMVNLGTYKVITLPDEWTVVTADGKLSAHYENTILITDHGAEILTKC</sequence>
<dbReference type="SUPFAM" id="SSF55920">
    <property type="entry name" value="Creatinase/aminopeptidase"/>
    <property type="match status" value="1"/>
</dbReference>
<feature type="binding site" evidence="6">
    <location>
        <position position="95"/>
    </location>
    <ligand>
        <name>a divalent metal cation</name>
        <dbReference type="ChEBI" id="CHEBI:60240"/>
        <label>1</label>
    </ligand>
</feature>
<dbReference type="RefSeq" id="WP_249311147.1">
    <property type="nucleotide sequence ID" value="NZ_JACRSU010000001.1"/>
</dbReference>
<comment type="function">
    <text evidence="1 6">Removes the N-terminal methionine from nascent proteins. The N-terminal methionine is often cleaved when the second residue in the primary sequence is small and uncharged (Met-Ala-, Cys, Gly, Pro, Ser, Thr, or Val). Requires deformylation of the N(alpha)-formylated initiator methionine before it can be hydrolyzed.</text>
</comment>
<reference evidence="9" key="1">
    <citation type="submission" date="2020-08" db="EMBL/GenBank/DDBJ databases">
        <title>Genome public.</title>
        <authorList>
            <person name="Liu C."/>
            <person name="Sun Q."/>
        </authorList>
    </citation>
    <scope>NUCLEOTIDE SEQUENCE</scope>
    <source>
        <strain evidence="9">H8</strain>
    </source>
</reference>
<evidence type="ECO:0000313" key="9">
    <source>
        <dbReference type="EMBL" id="MBC8539995.1"/>
    </source>
</evidence>
<dbReference type="PANTHER" id="PTHR43330:SF27">
    <property type="entry name" value="METHIONINE AMINOPEPTIDASE"/>
    <property type="match status" value="1"/>
</dbReference>
<dbReference type="Proteomes" id="UP000611762">
    <property type="component" value="Unassembled WGS sequence"/>
</dbReference>
<feature type="binding site" evidence="6">
    <location>
        <position position="233"/>
    </location>
    <ligand>
        <name>a divalent metal cation</name>
        <dbReference type="ChEBI" id="CHEBI:60240"/>
        <label>1</label>
    </ligand>
</feature>
<feature type="binding site" evidence="6">
    <location>
        <position position="77"/>
    </location>
    <ligand>
        <name>substrate</name>
    </ligand>
</feature>
<dbReference type="Gene3D" id="3.90.230.10">
    <property type="entry name" value="Creatinase/methionine aminopeptidase superfamily"/>
    <property type="match status" value="1"/>
</dbReference>
<organism evidence="9 10">
    <name type="scientific">Congzhengia minquanensis</name>
    <dbReference type="NCBI Taxonomy" id="2763657"/>
    <lineage>
        <taxon>Bacteria</taxon>
        <taxon>Bacillati</taxon>
        <taxon>Bacillota</taxon>
        <taxon>Clostridia</taxon>
        <taxon>Eubacteriales</taxon>
        <taxon>Oscillospiraceae</taxon>
        <taxon>Congzhengia</taxon>
    </lineage>
</organism>
<keyword evidence="10" id="KW-1185">Reference proteome</keyword>
<dbReference type="GO" id="GO:0070006">
    <property type="term" value="F:metalloaminopeptidase activity"/>
    <property type="evidence" value="ECO:0007669"/>
    <property type="project" value="UniProtKB-UniRule"/>
</dbReference>
<feature type="binding site" evidence="6">
    <location>
        <position position="233"/>
    </location>
    <ligand>
        <name>a divalent metal cation</name>
        <dbReference type="ChEBI" id="CHEBI:60240"/>
        <label>2</label>
        <note>catalytic</note>
    </ligand>
</feature>
<dbReference type="PRINTS" id="PR00599">
    <property type="entry name" value="MAPEPTIDASE"/>
</dbReference>
<dbReference type="InterPro" id="IPR002467">
    <property type="entry name" value="Pept_M24A_MAP1"/>
</dbReference>
<dbReference type="AlphaFoldDB" id="A0A926DJD1"/>
<evidence type="ECO:0000256" key="1">
    <source>
        <dbReference type="ARBA" id="ARBA00002521"/>
    </source>
</evidence>
<dbReference type="InterPro" id="IPR036005">
    <property type="entry name" value="Creatinase/aminopeptidase-like"/>
</dbReference>
<evidence type="ECO:0000256" key="3">
    <source>
        <dbReference type="ARBA" id="ARBA00022670"/>
    </source>
</evidence>
<feature type="binding site" evidence="6">
    <location>
        <position position="176"/>
    </location>
    <ligand>
        <name>substrate</name>
    </ligand>
</feature>
<evidence type="ECO:0000256" key="4">
    <source>
        <dbReference type="ARBA" id="ARBA00022723"/>
    </source>
</evidence>
<dbReference type="InterPro" id="IPR001714">
    <property type="entry name" value="Pept_M24_MAP"/>
</dbReference>
<feature type="domain" description="Peptidase M24" evidence="8">
    <location>
        <begin position="11"/>
        <end position="240"/>
    </location>
</feature>
<keyword evidence="5 6" id="KW-0378">Hydrolase</keyword>
<evidence type="ECO:0000313" key="10">
    <source>
        <dbReference type="Proteomes" id="UP000611762"/>
    </source>
</evidence>
<dbReference type="PANTHER" id="PTHR43330">
    <property type="entry name" value="METHIONINE AMINOPEPTIDASE"/>
    <property type="match status" value="1"/>
</dbReference>
<gene>
    <name evidence="6 9" type="primary">map</name>
    <name evidence="9" type="ORF">H8698_03260</name>
</gene>
<dbReference type="GO" id="GO:0004239">
    <property type="term" value="F:initiator methionyl aminopeptidase activity"/>
    <property type="evidence" value="ECO:0007669"/>
    <property type="project" value="UniProtKB-UniRule"/>
</dbReference>